<proteinExistence type="predicted"/>
<gene>
    <name evidence="3" type="ORF">UFOVP1099_19</name>
    <name evidence="4" type="ORF">UFOVP1460_24</name>
    <name evidence="5" type="ORF">UFOVP1548_5</name>
    <name evidence="2" type="ORF">UFOVP582_35</name>
</gene>
<evidence type="ECO:0000313" key="5">
    <source>
        <dbReference type="EMBL" id="CAB5228550.1"/>
    </source>
</evidence>
<reference evidence="4" key="1">
    <citation type="submission" date="2020-05" db="EMBL/GenBank/DDBJ databases">
        <authorList>
            <person name="Chiriac C."/>
            <person name="Salcher M."/>
            <person name="Ghai R."/>
            <person name="Kavagutti S V."/>
        </authorList>
    </citation>
    <scope>NUCLEOTIDE SEQUENCE</scope>
</reference>
<dbReference type="InterPro" id="IPR003709">
    <property type="entry name" value="VanY-like_core_dom"/>
</dbReference>
<evidence type="ECO:0000313" key="4">
    <source>
        <dbReference type="EMBL" id="CAB4214239.1"/>
    </source>
</evidence>
<dbReference type="GO" id="GO:0008233">
    <property type="term" value="F:peptidase activity"/>
    <property type="evidence" value="ECO:0007669"/>
    <property type="project" value="InterPro"/>
</dbReference>
<dbReference type="InterPro" id="IPR009045">
    <property type="entry name" value="Zn_M74/Hedgehog-like"/>
</dbReference>
<dbReference type="Pfam" id="PF02557">
    <property type="entry name" value="VanY"/>
    <property type="match status" value="1"/>
</dbReference>
<dbReference type="Gene3D" id="3.30.1380.10">
    <property type="match status" value="1"/>
</dbReference>
<dbReference type="EMBL" id="LR796571">
    <property type="protein sequence ID" value="CAB4151794.1"/>
    <property type="molecule type" value="Genomic_DNA"/>
</dbReference>
<evidence type="ECO:0000259" key="1">
    <source>
        <dbReference type="Pfam" id="PF02557"/>
    </source>
</evidence>
<feature type="domain" description="D-alanyl-D-alanine carboxypeptidase-like core" evidence="1">
    <location>
        <begin position="35"/>
        <end position="164"/>
    </location>
</feature>
<dbReference type="GO" id="GO:0006508">
    <property type="term" value="P:proteolysis"/>
    <property type="evidence" value="ECO:0007669"/>
    <property type="project" value="InterPro"/>
</dbReference>
<evidence type="ECO:0000313" key="3">
    <source>
        <dbReference type="EMBL" id="CAB4183915.1"/>
    </source>
</evidence>
<accession>A0A6J5SI73</accession>
<sequence>MQLPIVPVKYCSHLKGKKPSQITDDMLIKVSGGGKMEKCAGAAWEAMVTAAKTDGVILKPTSSGDQFRSIAQQKAGFLIRYSEHEIVGASTRTYDGKKWWLKPHNAPLAAPNDDAKTCSKHMLGLAVDVANANGKILDWLIANEQKFGFSHEVVPEEPWHIRYTAGDDIPEAVKQ</sequence>
<dbReference type="EMBL" id="LR797403">
    <property type="protein sequence ID" value="CAB4214239.1"/>
    <property type="molecule type" value="Genomic_DNA"/>
</dbReference>
<protein>
    <submittedName>
        <fullName evidence="4">Peptidase M15B</fullName>
    </submittedName>
</protein>
<dbReference type="EMBL" id="LR798393">
    <property type="protein sequence ID" value="CAB5228550.1"/>
    <property type="molecule type" value="Genomic_DNA"/>
</dbReference>
<name>A0A6J5SI73_9CAUD</name>
<dbReference type="SUPFAM" id="SSF55166">
    <property type="entry name" value="Hedgehog/DD-peptidase"/>
    <property type="match status" value="1"/>
</dbReference>
<organism evidence="4">
    <name type="scientific">uncultured Caudovirales phage</name>
    <dbReference type="NCBI Taxonomy" id="2100421"/>
    <lineage>
        <taxon>Viruses</taxon>
        <taxon>Duplodnaviria</taxon>
        <taxon>Heunggongvirae</taxon>
        <taxon>Uroviricota</taxon>
        <taxon>Caudoviricetes</taxon>
        <taxon>Peduoviridae</taxon>
        <taxon>Maltschvirus</taxon>
        <taxon>Maltschvirus maltsch</taxon>
    </lineage>
</organism>
<evidence type="ECO:0000313" key="2">
    <source>
        <dbReference type="EMBL" id="CAB4151794.1"/>
    </source>
</evidence>
<dbReference type="EMBL" id="LR797057">
    <property type="protein sequence ID" value="CAB4183915.1"/>
    <property type="molecule type" value="Genomic_DNA"/>
</dbReference>